<dbReference type="Proteomes" id="UP001601058">
    <property type="component" value="Unassembled WGS sequence"/>
</dbReference>
<protein>
    <submittedName>
        <fullName evidence="2">Uncharacterized protein</fullName>
    </submittedName>
</protein>
<keyword evidence="1" id="KW-0175">Coiled coil</keyword>
<feature type="coiled-coil region" evidence="1">
    <location>
        <begin position="1"/>
        <end position="73"/>
    </location>
</feature>
<reference evidence="2 3" key="1">
    <citation type="submission" date="2024-08" db="EMBL/GenBank/DDBJ databases">
        <title>Two novel Cytobacillus novel species.</title>
        <authorList>
            <person name="Liu G."/>
        </authorList>
    </citation>
    <scope>NUCLEOTIDE SEQUENCE [LARGE SCALE GENOMIC DNA]</scope>
    <source>
        <strain evidence="2 3">FJAT-53684</strain>
    </source>
</reference>
<gene>
    <name evidence="2" type="ORF">ACFYKT_16600</name>
</gene>
<dbReference type="EMBL" id="JBIACJ010000009">
    <property type="protein sequence ID" value="MFE8697963.1"/>
    <property type="molecule type" value="Genomic_DNA"/>
</dbReference>
<accession>A0ABW6K1B0</accession>
<evidence type="ECO:0000256" key="1">
    <source>
        <dbReference type="SAM" id="Coils"/>
    </source>
</evidence>
<keyword evidence="3" id="KW-1185">Reference proteome</keyword>
<sequence>MEDLKARLQEIKEDVVTTKRHDFFTEMPYENFEWLIGYAEESLKIESELRDKIDQLKDDNERLLNLKGTLEEANRGLAAKLNELQEGCRFG</sequence>
<comment type="caution">
    <text evidence="2">The sequence shown here is derived from an EMBL/GenBank/DDBJ whole genome shotgun (WGS) entry which is preliminary data.</text>
</comment>
<organism evidence="2 3">
    <name type="scientific">Cytobacillus mangrovibacter</name>
    <dbReference type="NCBI Taxonomy" id="3299024"/>
    <lineage>
        <taxon>Bacteria</taxon>
        <taxon>Bacillati</taxon>
        <taxon>Bacillota</taxon>
        <taxon>Bacilli</taxon>
        <taxon>Bacillales</taxon>
        <taxon>Bacillaceae</taxon>
        <taxon>Cytobacillus</taxon>
    </lineage>
</organism>
<name>A0ABW6K1B0_9BACI</name>
<dbReference type="RefSeq" id="WP_389221903.1">
    <property type="nucleotide sequence ID" value="NZ_JBIACJ010000009.1"/>
</dbReference>
<evidence type="ECO:0000313" key="3">
    <source>
        <dbReference type="Proteomes" id="UP001601058"/>
    </source>
</evidence>
<evidence type="ECO:0000313" key="2">
    <source>
        <dbReference type="EMBL" id="MFE8697963.1"/>
    </source>
</evidence>
<proteinExistence type="predicted"/>